<evidence type="ECO:0000313" key="5">
    <source>
        <dbReference type="Proteomes" id="UP000054495"/>
    </source>
</evidence>
<dbReference type="GO" id="GO:0005634">
    <property type="term" value="C:nucleus"/>
    <property type="evidence" value="ECO:0007669"/>
    <property type="project" value="TreeGrafter"/>
</dbReference>
<protein>
    <submittedName>
        <fullName evidence="4">ATPase family protein</fullName>
    </submittedName>
</protein>
<dbReference type="GO" id="GO:0030687">
    <property type="term" value="C:preribosome, large subunit precursor"/>
    <property type="evidence" value="ECO:0007669"/>
    <property type="project" value="TreeGrafter"/>
</dbReference>
<evidence type="ECO:0000259" key="3">
    <source>
        <dbReference type="SMART" id="SM00382"/>
    </source>
</evidence>
<dbReference type="Pfam" id="PF17865">
    <property type="entry name" value="AAA_lid_5"/>
    <property type="match status" value="1"/>
</dbReference>
<dbReference type="InterPro" id="IPR041190">
    <property type="entry name" value="Midasin_AAA_lid_5"/>
</dbReference>
<sequence length="749" mass="82718">MVSKNKKRLKAQKRKVLDSSDDINVIEIPVQKRKLGGDDEIRIDDGVQGSNGTMDQKAHLLPTRESLSHQLIVAIRSKNLVIIEGPIGCGKTFLASHASQELGLPLRVMQMGDQIDSKWLAEPCLILLEDIDLANPDVISAVVQLASERAVTLPSGDVIIFDDRAHICATISGKGKKSSVLDGVPVRLKLEQLTDEELRRLVAKAAPRVAHLAKTLISIFRTVESTPPTANSRQLTSSDVLQLMERIAVCVQNHEPVLLVGETGVGKTSIVQSLASALNVTLKVVNLSPSSDTDELISGYRPATISHILEPFTHFYHDVFTKNFDVVKNQKFLGHLEACLSNGRYRDYLSVVIATAEKALTNKSTNKDPRWASVIVRARRIRDGLDRGAAPFTISRGAVLEAAQEGYWLLIDEINLAPPESLDAIVHAISKDVHPNFRLFACMNPATDAGKRRLPASVRTRFTEFYVSEISDAHQLAQVVSAYLPSMKAAAVTNFVNFYLYAKQLYPSSYSLRTFCRALCFAAECMFGSEDRSLYEGVCMAFLTNLDAESKQKMRAKIAQTFRVQTNVPVPPPPQAADYVQVEGYWIERGTNLPQEDSNYVVTKTVKSNLAEIARITCSGRYMGSYVGDSAGRLVFREGALVRAVRDGSWVILDELNLAPTDIIETLNRVCVRCGVHTSAATKMINVLSKLRLKRSVSGLFSAKDGLMTLRDVFRWAKRLSTDSTCDDWLQVTGASFNIHLHLLHVQST</sequence>
<evidence type="ECO:0000256" key="2">
    <source>
        <dbReference type="ARBA" id="ARBA00022840"/>
    </source>
</evidence>
<name>A0A0D6LJP9_9BILA</name>
<dbReference type="Pfam" id="PF00004">
    <property type="entry name" value="AAA"/>
    <property type="match status" value="1"/>
</dbReference>
<dbReference type="InterPro" id="IPR040848">
    <property type="entry name" value="AAA_lid_7"/>
</dbReference>
<dbReference type="PANTHER" id="PTHR48103">
    <property type="entry name" value="MIDASIN-RELATED"/>
    <property type="match status" value="1"/>
</dbReference>
<dbReference type="InterPro" id="IPR011704">
    <property type="entry name" value="ATPase_dyneun-rel_AAA"/>
</dbReference>
<keyword evidence="5" id="KW-1185">Reference proteome</keyword>
<keyword evidence="2" id="KW-0067">ATP-binding</keyword>
<dbReference type="AlphaFoldDB" id="A0A0D6LJP9"/>
<gene>
    <name evidence="4" type="ORF">ANCCEY_08686</name>
</gene>
<feature type="domain" description="AAA+ ATPase" evidence="3">
    <location>
        <begin position="253"/>
        <end position="469"/>
    </location>
</feature>
<dbReference type="InterPro" id="IPR003959">
    <property type="entry name" value="ATPase_AAA_core"/>
</dbReference>
<evidence type="ECO:0000313" key="4">
    <source>
        <dbReference type="EMBL" id="EPB72219.1"/>
    </source>
</evidence>
<dbReference type="GO" id="GO:0005524">
    <property type="term" value="F:ATP binding"/>
    <property type="evidence" value="ECO:0007669"/>
    <property type="project" value="UniProtKB-KW"/>
</dbReference>
<dbReference type="GO" id="GO:0000027">
    <property type="term" value="P:ribosomal large subunit assembly"/>
    <property type="evidence" value="ECO:0007669"/>
    <property type="project" value="TreeGrafter"/>
</dbReference>
<dbReference type="Proteomes" id="UP000054495">
    <property type="component" value="Unassembled WGS sequence"/>
</dbReference>
<dbReference type="InterPro" id="IPR025662">
    <property type="entry name" value="Sigma_54_int_dom_ATP-bd_1"/>
</dbReference>
<accession>A0A0D6LJP9</accession>
<reference evidence="4 5" key="1">
    <citation type="submission" date="2013-05" db="EMBL/GenBank/DDBJ databases">
        <title>Draft genome of the parasitic nematode Anyclostoma ceylanicum.</title>
        <authorList>
            <person name="Mitreva M."/>
        </authorList>
    </citation>
    <scope>NUCLEOTIDE SEQUENCE [LARGE SCALE GENOMIC DNA]</scope>
</reference>
<dbReference type="InterPro" id="IPR027417">
    <property type="entry name" value="P-loop_NTPase"/>
</dbReference>
<dbReference type="PANTHER" id="PTHR48103:SF2">
    <property type="entry name" value="MIDASIN"/>
    <property type="match status" value="1"/>
</dbReference>
<dbReference type="SUPFAM" id="SSF52540">
    <property type="entry name" value="P-loop containing nucleoside triphosphate hydrolases"/>
    <property type="match status" value="2"/>
</dbReference>
<dbReference type="InterPro" id="IPR003593">
    <property type="entry name" value="AAA+_ATPase"/>
</dbReference>
<dbReference type="GO" id="GO:0016887">
    <property type="term" value="F:ATP hydrolysis activity"/>
    <property type="evidence" value="ECO:0007669"/>
    <property type="project" value="InterPro"/>
</dbReference>
<dbReference type="SMART" id="SM00382">
    <property type="entry name" value="AAA"/>
    <property type="match status" value="2"/>
</dbReference>
<dbReference type="Pfam" id="PF07728">
    <property type="entry name" value="AAA_5"/>
    <property type="match status" value="1"/>
</dbReference>
<keyword evidence="1" id="KW-0547">Nucleotide-binding</keyword>
<evidence type="ECO:0000256" key="1">
    <source>
        <dbReference type="ARBA" id="ARBA00022741"/>
    </source>
</evidence>
<dbReference type="GO" id="GO:0000055">
    <property type="term" value="P:ribosomal large subunit export from nucleus"/>
    <property type="evidence" value="ECO:0007669"/>
    <property type="project" value="TreeGrafter"/>
</dbReference>
<dbReference type="Pfam" id="PF17867">
    <property type="entry name" value="AAA_lid_7"/>
    <property type="match status" value="1"/>
</dbReference>
<proteinExistence type="predicted"/>
<feature type="domain" description="AAA+ ATPase" evidence="3">
    <location>
        <begin position="77"/>
        <end position="172"/>
    </location>
</feature>
<dbReference type="EMBL" id="KE125059">
    <property type="protein sequence ID" value="EPB72219.1"/>
    <property type="molecule type" value="Genomic_DNA"/>
</dbReference>
<organism evidence="4 5">
    <name type="scientific">Ancylostoma ceylanicum</name>
    <dbReference type="NCBI Taxonomy" id="53326"/>
    <lineage>
        <taxon>Eukaryota</taxon>
        <taxon>Metazoa</taxon>
        <taxon>Ecdysozoa</taxon>
        <taxon>Nematoda</taxon>
        <taxon>Chromadorea</taxon>
        <taxon>Rhabditida</taxon>
        <taxon>Rhabditina</taxon>
        <taxon>Rhabditomorpha</taxon>
        <taxon>Strongyloidea</taxon>
        <taxon>Ancylostomatidae</taxon>
        <taxon>Ancylostomatinae</taxon>
        <taxon>Ancylostoma</taxon>
    </lineage>
</organism>
<dbReference type="PROSITE" id="PS00675">
    <property type="entry name" value="SIGMA54_INTERACT_1"/>
    <property type="match status" value="1"/>
</dbReference>
<dbReference type="Gene3D" id="3.40.50.300">
    <property type="entry name" value="P-loop containing nucleotide triphosphate hydrolases"/>
    <property type="match status" value="3"/>
</dbReference>